<accession>A0A4S4KB15</accession>
<evidence type="ECO:0000256" key="1">
    <source>
        <dbReference type="SAM" id="MobiDB-lite"/>
    </source>
</evidence>
<evidence type="ECO:0000313" key="2">
    <source>
        <dbReference type="EMBL" id="THG94810.1"/>
    </source>
</evidence>
<dbReference type="Pfam" id="PF11951">
    <property type="entry name" value="Fungal_trans_2"/>
    <property type="match status" value="2"/>
</dbReference>
<feature type="region of interest" description="Disordered" evidence="1">
    <location>
        <begin position="21"/>
        <end position="66"/>
    </location>
</feature>
<feature type="compositionally biased region" description="Low complexity" evidence="1">
    <location>
        <begin position="605"/>
        <end position="617"/>
    </location>
</feature>
<keyword evidence="3" id="KW-1185">Reference proteome</keyword>
<feature type="region of interest" description="Disordered" evidence="1">
    <location>
        <begin position="189"/>
        <end position="230"/>
    </location>
</feature>
<organism evidence="2 3">
    <name type="scientific">Phellinidium pouzarii</name>
    <dbReference type="NCBI Taxonomy" id="167371"/>
    <lineage>
        <taxon>Eukaryota</taxon>
        <taxon>Fungi</taxon>
        <taxon>Dikarya</taxon>
        <taxon>Basidiomycota</taxon>
        <taxon>Agaricomycotina</taxon>
        <taxon>Agaricomycetes</taxon>
        <taxon>Hymenochaetales</taxon>
        <taxon>Hymenochaetaceae</taxon>
        <taxon>Phellinidium</taxon>
    </lineage>
</organism>
<feature type="region of interest" description="Disordered" evidence="1">
    <location>
        <begin position="87"/>
        <end position="118"/>
    </location>
</feature>
<dbReference type="OrthoDB" id="5419315at2759"/>
<name>A0A4S4KB15_9AGAM</name>
<comment type="caution">
    <text evidence="2">The sequence shown here is derived from an EMBL/GenBank/DDBJ whole genome shotgun (WGS) entry which is preliminary data.</text>
</comment>
<sequence>DKQAVEVYKAGIKEKLIKAGMVRGQPRLSHTHTARATAQSGASGPSSGAAPAPQGQQHYTPPLSMSAPAAYGGMGYEFAPPQDWSVQSQAPLAHQHQHQYQPMHRATRYGPYPSPHALGSYSPHLAAQQQHVPHSPHAPAVMGAEFDYLGFPMASGSGSGQQQQQERRASLAVPPTYQHQYQARMLETRRRRAQVQQQQQQFQLPLEGDQESYTASPYSPLGRSVSSSSQDPLLDFNASPFDFGASMSSMSPAMGMHSVGLANTITGVRGVTSSPLMLPGDESLLFSNAYATPSQQQQQLHSQPPDPPPIRLDFDVCFQRVGVMPLQYVFAAEKARGVLQNLFAHDPYGPLVNASCALAARHNKAIRVARLLDPPDSDPLQSTARQFFDRAYWQLSTRIPHTAADALASLHLVAYFLMQGGSGDWPTCLHAAREWLAQTHLCAPDNETPRKTLAVMDEAEQLAVKMTIWYDIIAAISLRQTPRFLAMYRRLLGGTISREASVQTVQGANMTLPMGCPDDVLLILAETAALAQWKARQRQLGTLSNRELIVRGDAIEHRLLVSTIAETAERRPAVYFPGTRAGTGADVATATATATVDAQMRPEYSTSSPPTAAASAAVSSSDNSALMTPVASGLAVPAPAPAPAPGPFSASAASLSVFTTKNDDNALEETRPTDLNKRVGQVFLHTAALYLASVINEPNPSITEINSAANGLVNALNDLPDMTLDRALVLPLTLAGSMTGLPEQYQFVLARLAARDEAIGNIRSVRLLIERVWATRNAHGGGAIAIDWRDVMRNDMNMELLLV</sequence>
<feature type="non-terminal residue" evidence="2">
    <location>
        <position position="1"/>
    </location>
</feature>
<protein>
    <recommendedName>
        <fullName evidence="4">Transcription factor domain-containing protein</fullName>
    </recommendedName>
</protein>
<dbReference type="Proteomes" id="UP000308199">
    <property type="component" value="Unassembled WGS sequence"/>
</dbReference>
<feature type="region of interest" description="Disordered" evidence="1">
    <location>
        <begin position="598"/>
        <end position="617"/>
    </location>
</feature>
<gene>
    <name evidence="2" type="ORF">EW145_g8073</name>
</gene>
<feature type="compositionally biased region" description="Low complexity" evidence="1">
    <location>
        <begin position="38"/>
        <end position="57"/>
    </location>
</feature>
<proteinExistence type="predicted"/>
<dbReference type="EMBL" id="SGPK01001049">
    <property type="protein sequence ID" value="THG94810.1"/>
    <property type="molecule type" value="Genomic_DNA"/>
</dbReference>
<evidence type="ECO:0008006" key="4">
    <source>
        <dbReference type="Google" id="ProtNLM"/>
    </source>
</evidence>
<reference evidence="2 3" key="1">
    <citation type="submission" date="2019-02" db="EMBL/GenBank/DDBJ databases">
        <title>Genome sequencing of the rare red list fungi Phellinidium pouzarii.</title>
        <authorList>
            <person name="Buettner E."/>
            <person name="Kellner H."/>
        </authorList>
    </citation>
    <scope>NUCLEOTIDE SEQUENCE [LARGE SCALE GENOMIC DNA]</scope>
    <source>
        <strain evidence="2 3">DSM 108285</strain>
    </source>
</reference>
<feature type="compositionally biased region" description="Low complexity" evidence="1">
    <location>
        <begin position="194"/>
        <end position="203"/>
    </location>
</feature>
<dbReference type="AlphaFoldDB" id="A0A4S4KB15"/>
<evidence type="ECO:0000313" key="3">
    <source>
        <dbReference type="Proteomes" id="UP000308199"/>
    </source>
</evidence>
<dbReference type="InterPro" id="IPR021858">
    <property type="entry name" value="Fun_TF"/>
</dbReference>